<dbReference type="PANTHER" id="PTHR34236">
    <property type="entry name" value="DIMETHYL SULFOXIDE REDUCTASE TRANSCRIPTIONAL ACTIVATOR"/>
    <property type="match status" value="1"/>
</dbReference>
<dbReference type="PATRIC" id="fig|1227457.3.peg.28"/>
<evidence type="ECO:0000256" key="2">
    <source>
        <dbReference type="ARBA" id="ARBA00023163"/>
    </source>
</evidence>
<dbReference type="PANTHER" id="PTHR34236:SF1">
    <property type="entry name" value="DIMETHYL SULFOXIDE REDUCTASE TRANSCRIPTIONAL ACTIVATOR"/>
    <property type="match status" value="1"/>
</dbReference>
<gene>
    <name evidence="5" type="ORF">C451_00185</name>
</gene>
<feature type="domain" description="Bacterioopsin transcriptional activator GAF and HTH associated" evidence="4">
    <location>
        <begin position="8"/>
        <end position="136"/>
    </location>
</feature>
<reference evidence="5 6" key="1">
    <citation type="journal article" date="2014" name="PLoS Genet.">
        <title>Phylogenetically driven sequencing of extremely halophilic archaea reveals strategies for static and dynamic osmo-response.</title>
        <authorList>
            <person name="Becker E.A."/>
            <person name="Seitzer P.M."/>
            <person name="Tritt A."/>
            <person name="Larsen D."/>
            <person name="Krusor M."/>
            <person name="Yao A.I."/>
            <person name="Wu D."/>
            <person name="Madern D."/>
            <person name="Eisen J.A."/>
            <person name="Darling A.E."/>
            <person name="Facciotti M.T."/>
        </authorList>
    </citation>
    <scope>NUCLEOTIDE SEQUENCE [LARGE SCALE GENOMIC DNA]</scope>
    <source>
        <strain evidence="5 6">JCM 13552</strain>
    </source>
</reference>
<proteinExistence type="predicted"/>
<keyword evidence="1" id="KW-0805">Transcription regulation</keyword>
<evidence type="ECO:0000256" key="1">
    <source>
        <dbReference type="ARBA" id="ARBA00023015"/>
    </source>
</evidence>
<dbReference type="EMBL" id="AOMF01000014">
    <property type="protein sequence ID" value="EMA56853.1"/>
    <property type="molecule type" value="Genomic_DNA"/>
</dbReference>
<evidence type="ECO:0000313" key="6">
    <source>
        <dbReference type="Proteomes" id="UP000011680"/>
    </source>
</evidence>
<dbReference type="Proteomes" id="UP000011680">
    <property type="component" value="Unassembled WGS sequence"/>
</dbReference>
<dbReference type="eggNOG" id="arCOG02280">
    <property type="taxonomic scope" value="Archaea"/>
</dbReference>
<comment type="caution">
    <text evidence="5">The sequence shown here is derived from an EMBL/GenBank/DDBJ whole genome shotgun (WGS) entry which is preliminary data.</text>
</comment>
<evidence type="ECO:0000259" key="3">
    <source>
        <dbReference type="Pfam" id="PF04967"/>
    </source>
</evidence>
<dbReference type="AlphaFoldDB" id="M0NH05"/>
<dbReference type="Pfam" id="PF04967">
    <property type="entry name" value="HTH_10"/>
    <property type="match status" value="1"/>
</dbReference>
<sequence>MHVPTIAEFAIPAHEFALSKTLEHRPDITINIDRVVAHNTTQVVPFVRVTQGEVDGLTEVLENDPSVEEVELFGETDDERFYRLVWNETAQIIGHMINEHAATIQEATAANGEWQLRVLFPDRDALSATNEFAKENDIAFTLKKIYGPENFETARHNLTEAQYETLAVGVENGYYEVPREITTQGLSDELGISHQALSERHRRAMKSLVVSALATVDEENDEAPKPESAARQSP</sequence>
<evidence type="ECO:0000259" key="4">
    <source>
        <dbReference type="Pfam" id="PF15915"/>
    </source>
</evidence>
<keyword evidence="2" id="KW-0804">Transcription</keyword>
<dbReference type="InterPro" id="IPR031803">
    <property type="entry name" value="BAT_GAF/HTH-assoc"/>
</dbReference>
<protein>
    <submittedName>
        <fullName evidence="5">Bacterio-opsin activator HTH domain-containing protein</fullName>
    </submittedName>
</protein>
<dbReference type="InterPro" id="IPR007050">
    <property type="entry name" value="HTH_bacterioopsin"/>
</dbReference>
<accession>M0NH05</accession>
<keyword evidence="6" id="KW-1185">Reference proteome</keyword>
<feature type="domain" description="HTH bat-type" evidence="3">
    <location>
        <begin position="158"/>
        <end position="209"/>
    </location>
</feature>
<organism evidence="5 6">
    <name type="scientific">Halococcus thailandensis JCM 13552</name>
    <dbReference type="NCBI Taxonomy" id="1227457"/>
    <lineage>
        <taxon>Archaea</taxon>
        <taxon>Methanobacteriati</taxon>
        <taxon>Methanobacteriota</taxon>
        <taxon>Stenosarchaea group</taxon>
        <taxon>Halobacteria</taxon>
        <taxon>Halobacteriales</taxon>
        <taxon>Halococcaceae</taxon>
        <taxon>Halococcus</taxon>
    </lineage>
</organism>
<name>M0NH05_9EURY</name>
<evidence type="ECO:0000313" key="5">
    <source>
        <dbReference type="EMBL" id="EMA56853.1"/>
    </source>
</evidence>
<dbReference type="Pfam" id="PF15915">
    <property type="entry name" value="BAT"/>
    <property type="match status" value="1"/>
</dbReference>